<evidence type="ECO:0000256" key="2">
    <source>
        <dbReference type="SAM" id="Phobius"/>
    </source>
</evidence>
<protein>
    <submittedName>
        <fullName evidence="3">Uncharacterized protein</fullName>
    </submittedName>
</protein>
<proteinExistence type="predicted"/>
<feature type="non-terminal residue" evidence="3">
    <location>
        <position position="1"/>
    </location>
</feature>
<evidence type="ECO:0000313" key="4">
    <source>
        <dbReference type="Proteomes" id="UP000428333"/>
    </source>
</evidence>
<feature type="region of interest" description="Disordered" evidence="1">
    <location>
        <begin position="289"/>
        <end position="311"/>
    </location>
</feature>
<gene>
    <name evidence="3" type="ORF">C3L33_11629</name>
</gene>
<evidence type="ECO:0000256" key="1">
    <source>
        <dbReference type="SAM" id="MobiDB-lite"/>
    </source>
</evidence>
<keyword evidence="4" id="KW-1185">Reference proteome</keyword>
<organism evidence="3 4">
    <name type="scientific">Rhododendron williamsianum</name>
    <dbReference type="NCBI Taxonomy" id="262921"/>
    <lineage>
        <taxon>Eukaryota</taxon>
        <taxon>Viridiplantae</taxon>
        <taxon>Streptophyta</taxon>
        <taxon>Embryophyta</taxon>
        <taxon>Tracheophyta</taxon>
        <taxon>Spermatophyta</taxon>
        <taxon>Magnoliopsida</taxon>
        <taxon>eudicotyledons</taxon>
        <taxon>Gunneridae</taxon>
        <taxon>Pentapetalae</taxon>
        <taxon>asterids</taxon>
        <taxon>Ericales</taxon>
        <taxon>Ericaceae</taxon>
        <taxon>Ericoideae</taxon>
        <taxon>Rhodoreae</taxon>
        <taxon>Rhododendron</taxon>
    </lineage>
</organism>
<accession>A0A6A4LGP7</accession>
<reference evidence="3 4" key="1">
    <citation type="journal article" date="2019" name="Genome Biol. Evol.">
        <title>The Rhododendron genome and chromosomal organization provide insight into shared whole-genome duplications across the heath family (Ericaceae).</title>
        <authorList>
            <person name="Soza V.L."/>
            <person name="Lindsley D."/>
            <person name="Waalkes A."/>
            <person name="Ramage E."/>
            <person name="Patwardhan R.P."/>
            <person name="Burton J.N."/>
            <person name="Adey A."/>
            <person name="Kumar A."/>
            <person name="Qiu R."/>
            <person name="Shendure J."/>
            <person name="Hall B."/>
        </authorList>
    </citation>
    <scope>NUCLEOTIDE SEQUENCE [LARGE SCALE GENOMIC DNA]</scope>
    <source>
        <strain evidence="3">RSF 1966-606</strain>
    </source>
</reference>
<keyword evidence="2" id="KW-1133">Transmembrane helix</keyword>
<feature type="compositionally biased region" description="Basic residues" evidence="1">
    <location>
        <begin position="24"/>
        <end position="40"/>
    </location>
</feature>
<feature type="compositionally biased region" description="Low complexity" evidence="1">
    <location>
        <begin position="57"/>
        <end position="67"/>
    </location>
</feature>
<sequence>MCNLSVHRTLPSKGFEAPIQSPKNHGRRGSHASGGKGRRNPSRERRPSRPRRRRAAGVGIVSSSSSSSEEVKSVGGVLTASLETNNAIDAGAAVQRPCWELDDWEFAGGAGDDVASVKSFTEPMPRLVFGGAPTLQEAKEATDELKDALSKYITLLLETLDDVWLNFCPLLPCLIFRAYLTSPHSTECGDLLVPGHQYPFSRLSKPDYSETKACITSEKTAGFLPNNALQAFRLLNESPAVQSVVASIASDPNVWASVLQNEAFAEFFESQKSTDSFSNMDPAVEGSVADSEFTDNQSPKPAYEFNDSGKSGDSENGFMGFVKGVKIKVNDMMSSLSDYFQSLFGGPTEEKVSGDADADAGPPFGEKAMGASLLGLAVMVIMVVVLRRV</sequence>
<dbReference type="OrthoDB" id="659599at2759"/>
<comment type="caution">
    <text evidence="3">The sequence shown here is derived from an EMBL/GenBank/DDBJ whole genome shotgun (WGS) entry which is preliminary data.</text>
</comment>
<dbReference type="EMBL" id="QEFC01001721">
    <property type="protein sequence ID" value="KAE9456532.1"/>
    <property type="molecule type" value="Genomic_DNA"/>
</dbReference>
<dbReference type="PANTHER" id="PTHR33625:SF4">
    <property type="entry name" value="OS08G0179900 PROTEIN"/>
    <property type="match status" value="1"/>
</dbReference>
<dbReference type="PANTHER" id="PTHR33625">
    <property type="entry name" value="OS08G0179900 PROTEIN"/>
    <property type="match status" value="1"/>
</dbReference>
<evidence type="ECO:0000313" key="3">
    <source>
        <dbReference type="EMBL" id="KAE9456532.1"/>
    </source>
</evidence>
<dbReference type="Proteomes" id="UP000428333">
    <property type="component" value="Linkage Group LG07"/>
</dbReference>
<dbReference type="AlphaFoldDB" id="A0A6A4LGP7"/>
<feature type="region of interest" description="Disordered" evidence="1">
    <location>
        <begin position="1"/>
        <end position="67"/>
    </location>
</feature>
<keyword evidence="2" id="KW-0812">Transmembrane</keyword>
<name>A0A6A4LGP7_9ERIC</name>
<feature type="transmembrane region" description="Helical" evidence="2">
    <location>
        <begin position="368"/>
        <end position="386"/>
    </location>
</feature>
<keyword evidence="2" id="KW-0472">Membrane</keyword>